<name>A0ABT1JJ12_ACTCY</name>
<sequence>MGFDTVRLSLLDRSRTRAGSPDSRAVWNTVERANWAERFGYHRFWVAEHHAVPGVAGRARPCWSVRWRPGPRVSGSARVG</sequence>
<evidence type="ECO:0000313" key="2">
    <source>
        <dbReference type="Proteomes" id="UP000791080"/>
    </source>
</evidence>
<proteinExistence type="predicted"/>
<keyword evidence="2" id="KW-1185">Reference proteome</keyword>
<comment type="caution">
    <text evidence="1">The sequence shown here is derived from an EMBL/GenBank/DDBJ whole genome shotgun (WGS) entry which is preliminary data.</text>
</comment>
<dbReference type="InterPro" id="IPR036661">
    <property type="entry name" value="Luciferase-like_sf"/>
</dbReference>
<dbReference type="Gene3D" id="3.20.20.30">
    <property type="entry name" value="Luciferase-like domain"/>
    <property type="match status" value="1"/>
</dbReference>
<dbReference type="Proteomes" id="UP000791080">
    <property type="component" value="Unassembled WGS sequence"/>
</dbReference>
<evidence type="ECO:0000313" key="1">
    <source>
        <dbReference type="EMBL" id="MCP2332146.1"/>
    </source>
</evidence>
<organism evidence="1 2">
    <name type="scientific">Actinoalloteichus caeruleus DSM 43889</name>
    <dbReference type="NCBI Taxonomy" id="1120930"/>
    <lineage>
        <taxon>Bacteria</taxon>
        <taxon>Bacillati</taxon>
        <taxon>Actinomycetota</taxon>
        <taxon>Actinomycetes</taxon>
        <taxon>Pseudonocardiales</taxon>
        <taxon>Pseudonocardiaceae</taxon>
        <taxon>Actinoalloteichus</taxon>
        <taxon>Actinoalloteichus cyanogriseus</taxon>
    </lineage>
</organism>
<accession>A0ABT1JJ12</accession>
<reference evidence="1 2" key="1">
    <citation type="submission" date="2022-06" db="EMBL/GenBank/DDBJ databases">
        <title>Genomic Encyclopedia of Type Strains, Phase I: the one thousand microbial genomes (KMG-I) project.</title>
        <authorList>
            <person name="Kyrpides N."/>
        </authorList>
    </citation>
    <scope>NUCLEOTIDE SEQUENCE [LARGE SCALE GENOMIC DNA]</scope>
    <source>
        <strain evidence="1 2">DSM 43889</strain>
    </source>
</reference>
<gene>
    <name evidence="1" type="ORF">G443_002416</name>
</gene>
<dbReference type="EMBL" id="AUBJ02000001">
    <property type="protein sequence ID" value="MCP2332146.1"/>
    <property type="molecule type" value="Genomic_DNA"/>
</dbReference>
<dbReference type="SUPFAM" id="SSF51679">
    <property type="entry name" value="Bacterial luciferase-like"/>
    <property type="match status" value="1"/>
</dbReference>
<protein>
    <submittedName>
        <fullName evidence="1">Luciferase-like monooxygenase</fullName>
    </submittedName>
</protein>